<accession>N1U5V9</accession>
<dbReference type="GO" id="GO:0005886">
    <property type="term" value="C:plasma membrane"/>
    <property type="evidence" value="ECO:0007669"/>
    <property type="project" value="TreeGrafter"/>
</dbReference>
<sequence length="57" mass="5873">MGIALTASLAMSLPVSTPPNAIAYSVGGFEIKDMIRAGLPVGIFGLIVVLSAYFAFL</sequence>
<keyword evidence="3 5" id="KW-1133">Transmembrane helix</keyword>
<evidence type="ECO:0000256" key="3">
    <source>
        <dbReference type="ARBA" id="ARBA00022989"/>
    </source>
</evidence>
<dbReference type="EMBL" id="AHMI02000230">
    <property type="protein sequence ID" value="EMY13521.1"/>
    <property type="molecule type" value="Genomic_DNA"/>
</dbReference>
<evidence type="ECO:0000256" key="5">
    <source>
        <dbReference type="SAM" id="Phobius"/>
    </source>
</evidence>
<evidence type="ECO:0000313" key="6">
    <source>
        <dbReference type="EMBL" id="EMY13521.1"/>
    </source>
</evidence>
<dbReference type="PANTHER" id="PTHR10283:SF92">
    <property type="entry name" value="LOW-AFFINITY PHOSPHATE TRANSPORTER PHO91"/>
    <property type="match status" value="1"/>
</dbReference>
<dbReference type="PANTHER" id="PTHR10283">
    <property type="entry name" value="SOLUTE CARRIER FAMILY 13 MEMBER"/>
    <property type="match status" value="1"/>
</dbReference>
<evidence type="ECO:0000256" key="1">
    <source>
        <dbReference type="ARBA" id="ARBA00004141"/>
    </source>
</evidence>
<gene>
    <name evidence="6" type="ORF">LEP1GSC043_3483</name>
</gene>
<dbReference type="InterPro" id="IPR001898">
    <property type="entry name" value="SLC13A/DASS"/>
</dbReference>
<evidence type="ECO:0000313" key="7">
    <source>
        <dbReference type="Proteomes" id="UP000012249"/>
    </source>
</evidence>
<dbReference type="GO" id="GO:0005315">
    <property type="term" value="F:phosphate transmembrane transporter activity"/>
    <property type="evidence" value="ECO:0007669"/>
    <property type="project" value="TreeGrafter"/>
</dbReference>
<proteinExistence type="predicted"/>
<keyword evidence="4 5" id="KW-0472">Membrane</keyword>
<protein>
    <submittedName>
        <fullName evidence="6">Sodium:sulfate symporter transmembrane region domain protein</fullName>
    </submittedName>
</protein>
<evidence type="ECO:0000256" key="2">
    <source>
        <dbReference type="ARBA" id="ARBA00022692"/>
    </source>
</evidence>
<evidence type="ECO:0000256" key="4">
    <source>
        <dbReference type="ARBA" id="ARBA00023136"/>
    </source>
</evidence>
<reference evidence="6 7" key="1">
    <citation type="submission" date="2013-02" db="EMBL/GenBank/DDBJ databases">
        <authorList>
            <person name="Harkins D.M."/>
            <person name="Durkin A.S."/>
            <person name="Brinkac L.M."/>
            <person name="Haft D.H."/>
            <person name="Selengut J.D."/>
            <person name="Sanka R."/>
            <person name="DePew J."/>
            <person name="Purushe J."/>
            <person name="Haake D.A."/>
            <person name="Matsunaga J."/>
            <person name="Vinetz J.M."/>
            <person name="Sutton G.G."/>
            <person name="Nierman W.C."/>
            <person name="Fouts D.E."/>
        </authorList>
    </citation>
    <scope>NUCLEOTIDE SEQUENCE [LARGE SCALE GENOMIC DNA]</scope>
    <source>
        <strain evidence="6 7">Ecochallenge</strain>
    </source>
</reference>
<dbReference type="Proteomes" id="UP000012249">
    <property type="component" value="Unassembled WGS sequence"/>
</dbReference>
<keyword evidence="2 5" id="KW-0812">Transmembrane</keyword>
<name>N1U5V9_9LEPT</name>
<dbReference type="Pfam" id="PF00939">
    <property type="entry name" value="Na_sulph_symp"/>
    <property type="match status" value="1"/>
</dbReference>
<dbReference type="AlphaFoldDB" id="N1U5V9"/>
<organism evidence="6 7">
    <name type="scientific">Leptospira weilii str. Ecochallenge</name>
    <dbReference type="NCBI Taxonomy" id="1049986"/>
    <lineage>
        <taxon>Bacteria</taxon>
        <taxon>Pseudomonadati</taxon>
        <taxon>Spirochaetota</taxon>
        <taxon>Spirochaetia</taxon>
        <taxon>Leptospirales</taxon>
        <taxon>Leptospiraceae</taxon>
        <taxon>Leptospira</taxon>
    </lineage>
</organism>
<feature type="transmembrane region" description="Helical" evidence="5">
    <location>
        <begin position="39"/>
        <end position="56"/>
    </location>
</feature>
<comment type="subcellular location">
    <subcellularLocation>
        <location evidence="1">Membrane</location>
        <topology evidence="1">Multi-pass membrane protein</topology>
    </subcellularLocation>
</comment>
<comment type="caution">
    <text evidence="6">The sequence shown here is derived from an EMBL/GenBank/DDBJ whole genome shotgun (WGS) entry which is preliminary data.</text>
</comment>